<dbReference type="Proteomes" id="UP000589620">
    <property type="component" value="Unassembled WGS sequence"/>
</dbReference>
<gene>
    <name evidence="2" type="ORF">BJ963_001928</name>
</gene>
<comment type="caution">
    <text evidence="2">The sequence shown here is derived from an EMBL/GenBank/DDBJ whole genome shotgun (WGS) entry which is preliminary data.</text>
</comment>
<dbReference type="EMBL" id="JACCBJ010000001">
    <property type="protein sequence ID" value="NYD74409.1"/>
    <property type="molecule type" value="Genomic_DNA"/>
</dbReference>
<dbReference type="AlphaFoldDB" id="A0A852SZ37"/>
<sequence length="260" mass="26960">MPPERTRADDDITKDDSSDALAGAAPAQAADTWTWSTATHPAGAASIGPLGWGTAGGGVYLWRGVYYIPGVGHIDQPLGTWREEKETGTGVLGRVAYTTYDGKPALPDIGLISTGTTPVPPTVRVSATWSNAMVIDVAHPGDITQGLALCHSGTSPQTMAAGGYRCGTMGFDCSPPSTQCQLSVPASGGDSGGPVWDYAPGGIKLYGWITGAGFGYTSFVPTWAVQNHVWTESQSWRSWGYPPGNDGTGCFVTAAGCVRS</sequence>
<evidence type="ECO:0000256" key="1">
    <source>
        <dbReference type="SAM" id="MobiDB-lite"/>
    </source>
</evidence>
<feature type="region of interest" description="Disordered" evidence="1">
    <location>
        <begin position="1"/>
        <end position="31"/>
    </location>
</feature>
<evidence type="ECO:0000313" key="2">
    <source>
        <dbReference type="EMBL" id="NYD74409.1"/>
    </source>
</evidence>
<keyword evidence="3" id="KW-1185">Reference proteome</keyword>
<evidence type="ECO:0000313" key="3">
    <source>
        <dbReference type="Proteomes" id="UP000589620"/>
    </source>
</evidence>
<feature type="compositionally biased region" description="Low complexity" evidence="1">
    <location>
        <begin position="19"/>
        <end position="31"/>
    </location>
</feature>
<protein>
    <submittedName>
        <fullName evidence="2">Uncharacterized protein</fullName>
    </submittedName>
</protein>
<dbReference type="RefSeq" id="WP_179456270.1">
    <property type="nucleotide sequence ID" value="NZ_BAAAPX010000001.1"/>
</dbReference>
<feature type="compositionally biased region" description="Basic and acidic residues" evidence="1">
    <location>
        <begin position="1"/>
        <end position="17"/>
    </location>
</feature>
<proteinExistence type="predicted"/>
<accession>A0A852SZ37</accession>
<organism evidence="2 3">
    <name type="scientific">Leifsonia soli</name>
    <dbReference type="NCBI Taxonomy" id="582665"/>
    <lineage>
        <taxon>Bacteria</taxon>
        <taxon>Bacillati</taxon>
        <taxon>Actinomycetota</taxon>
        <taxon>Actinomycetes</taxon>
        <taxon>Micrococcales</taxon>
        <taxon>Microbacteriaceae</taxon>
        <taxon>Leifsonia</taxon>
    </lineage>
</organism>
<name>A0A852SZ37_9MICO</name>
<reference evidence="2 3" key="1">
    <citation type="submission" date="2020-07" db="EMBL/GenBank/DDBJ databases">
        <title>Sequencing the genomes of 1000 actinobacteria strains.</title>
        <authorList>
            <person name="Klenk H.-P."/>
        </authorList>
    </citation>
    <scope>NUCLEOTIDE SEQUENCE [LARGE SCALE GENOMIC DNA]</scope>
    <source>
        <strain evidence="2 3">DSM 23871</strain>
    </source>
</reference>